<evidence type="ECO:0000256" key="2">
    <source>
        <dbReference type="ARBA" id="ARBA00022801"/>
    </source>
</evidence>
<dbReference type="eggNOG" id="COG3973">
    <property type="taxonomic scope" value="Bacteria"/>
</dbReference>
<keyword evidence="4 5" id="KW-0067">ATP-binding</keyword>
<dbReference type="GO" id="GO:0000725">
    <property type="term" value="P:recombinational repair"/>
    <property type="evidence" value="ECO:0007669"/>
    <property type="project" value="TreeGrafter"/>
</dbReference>
<dbReference type="InterPro" id="IPR027785">
    <property type="entry name" value="UvrD-like_helicase_C"/>
</dbReference>
<evidence type="ECO:0000313" key="7">
    <source>
        <dbReference type="EMBL" id="GAK47681.1"/>
    </source>
</evidence>
<keyword evidence="2 5" id="KW-0378">Hydrolase</keyword>
<name>A0A081BI13_9LACO</name>
<feature type="domain" description="UvrD-like helicase ATP-binding" evidence="6">
    <location>
        <begin position="209"/>
        <end position="601"/>
    </location>
</feature>
<evidence type="ECO:0000256" key="1">
    <source>
        <dbReference type="ARBA" id="ARBA00022741"/>
    </source>
</evidence>
<evidence type="ECO:0000256" key="5">
    <source>
        <dbReference type="PROSITE-ProRule" id="PRU00560"/>
    </source>
</evidence>
<sequence length="765" mass="88249">MPDSIKAQEQKHLDDVVVKIKDAQVEAKRRIKVAETDESGIRNNFQNDLRIKTDSYTGMMETAISVRQQQQLLAERQNSWQHATSQLETLTRLEKTPYFARIDFHEKGEPKTETIYIGLASFSDQPDHFLVYDWRAPISSVYYDGGIGEVTYQTPDGDQVVNVKLKRQFQIEDSKIKTVFDTEEAVGDQMLLDALSGQSDTKMKSIVTTIQKEQNQIIRDTKSDLLFVQGSAGSGKTAAVLQRVAYLLYRYRGHLTAGQVILFSPNQLFNDYIDQVLPELGEHNMVQMTYYQFMGRRVPNMQVETLTERFSQDMSPAQKRTNELVSSLAFFKAVTTYANHLNKEDMIFRNIPFRGKTFISAEQIAEIYYGFNENYSLSNRLQGTKERLIKHLNRRISSEMKTKWVEQAVQDLSQEQINDMYAGEAREDESEDKQFKFLARKIVVNEFQSVRKAIMRSRFLSINSQFVHFMRAIPQIINLEKHGISREDWQAEIDETVEHLRDRHVRLADISTYLYLYDLMTGKKGERDMRYVFIDEIQDYTPFQLAYLKYSFPKARFTLLGDLNQAIFTKENSRTLLEELSTMFDKDKTRVIQLTKSYRSTKQITDFTKHILTNGEAVDSFARDGDLPTISVQPSAEKTLEKLEKQLAFNDQEGETTAIIGKTLEDCRALSELMQARGLKATLIQSENQRLAAGTIIVPSYLAKGLEFDAVIVWEASKTNYHDDDERQLMYTICSRAMHQLSILATNELSPLFDQVPESDYTVIK</sequence>
<dbReference type="EMBL" id="BBJM01000010">
    <property type="protein sequence ID" value="GAK47681.1"/>
    <property type="molecule type" value="Genomic_DNA"/>
</dbReference>
<dbReference type="GO" id="GO:0043138">
    <property type="term" value="F:3'-5' DNA helicase activity"/>
    <property type="evidence" value="ECO:0007669"/>
    <property type="project" value="TreeGrafter"/>
</dbReference>
<evidence type="ECO:0000256" key="3">
    <source>
        <dbReference type="ARBA" id="ARBA00022806"/>
    </source>
</evidence>
<dbReference type="Proteomes" id="UP000028700">
    <property type="component" value="Unassembled WGS sequence"/>
</dbReference>
<comment type="caution">
    <text evidence="7">The sequence shown here is derived from an EMBL/GenBank/DDBJ whole genome shotgun (WGS) entry which is preliminary data.</text>
</comment>
<dbReference type="InterPro" id="IPR014016">
    <property type="entry name" value="UvrD-like_ATP-bd"/>
</dbReference>
<dbReference type="GO" id="GO:0005524">
    <property type="term" value="F:ATP binding"/>
    <property type="evidence" value="ECO:0007669"/>
    <property type="project" value="UniProtKB-UniRule"/>
</dbReference>
<keyword evidence="8" id="KW-1185">Reference proteome</keyword>
<dbReference type="PANTHER" id="PTHR11070:SF17">
    <property type="entry name" value="DNA HELICASE IV"/>
    <property type="match status" value="1"/>
</dbReference>
<dbReference type="Pfam" id="PF13538">
    <property type="entry name" value="UvrD_C_2"/>
    <property type="match status" value="1"/>
</dbReference>
<accession>A0A081BI13</accession>
<dbReference type="Gene3D" id="3.40.50.300">
    <property type="entry name" value="P-loop containing nucleotide triphosphate hydrolases"/>
    <property type="match status" value="3"/>
</dbReference>
<dbReference type="STRING" id="1291743.LOSG293_100460"/>
<dbReference type="GO" id="GO:0016787">
    <property type="term" value="F:hydrolase activity"/>
    <property type="evidence" value="ECO:0007669"/>
    <property type="project" value="UniProtKB-UniRule"/>
</dbReference>
<dbReference type="GO" id="GO:0003677">
    <property type="term" value="F:DNA binding"/>
    <property type="evidence" value="ECO:0007669"/>
    <property type="project" value="InterPro"/>
</dbReference>
<evidence type="ECO:0000256" key="4">
    <source>
        <dbReference type="ARBA" id="ARBA00022840"/>
    </source>
</evidence>
<protein>
    <submittedName>
        <fullName evidence="7">Superfamily I DNA/RNA helicase</fullName>
    </submittedName>
</protein>
<dbReference type="SUPFAM" id="SSF52540">
    <property type="entry name" value="P-loop containing nucleoside triphosphate hydrolases"/>
    <property type="match status" value="1"/>
</dbReference>
<dbReference type="GO" id="GO:0005829">
    <property type="term" value="C:cytosol"/>
    <property type="evidence" value="ECO:0007669"/>
    <property type="project" value="TreeGrafter"/>
</dbReference>
<dbReference type="OrthoDB" id="9787585at2"/>
<dbReference type="PANTHER" id="PTHR11070">
    <property type="entry name" value="UVRD / RECB / PCRA DNA HELICASE FAMILY MEMBER"/>
    <property type="match status" value="1"/>
</dbReference>
<keyword evidence="1 5" id="KW-0547">Nucleotide-binding</keyword>
<dbReference type="AlphaFoldDB" id="A0A081BI13"/>
<feature type="binding site" evidence="5">
    <location>
        <begin position="230"/>
        <end position="237"/>
    </location>
    <ligand>
        <name>ATP</name>
        <dbReference type="ChEBI" id="CHEBI:30616"/>
    </ligand>
</feature>
<dbReference type="InterPro" id="IPR048228">
    <property type="entry name" value="HelD_bacillota"/>
</dbReference>
<dbReference type="InterPro" id="IPR027417">
    <property type="entry name" value="P-loop_NTPase"/>
</dbReference>
<dbReference type="Pfam" id="PF00580">
    <property type="entry name" value="UvrD-helicase"/>
    <property type="match status" value="1"/>
</dbReference>
<proteinExistence type="predicted"/>
<dbReference type="InterPro" id="IPR000212">
    <property type="entry name" value="DNA_helicase_UvrD/REP"/>
</dbReference>
<dbReference type="RefSeq" id="WP_034527258.1">
    <property type="nucleotide sequence ID" value="NZ_BBJM01000010.1"/>
</dbReference>
<evidence type="ECO:0000313" key="8">
    <source>
        <dbReference type="Proteomes" id="UP000028700"/>
    </source>
</evidence>
<dbReference type="NCBIfam" id="NF041464">
    <property type="entry name" value="HelD_BACSU"/>
    <property type="match status" value="1"/>
</dbReference>
<gene>
    <name evidence="7" type="ORF">LOSG293_100460</name>
</gene>
<organism evidence="7 8">
    <name type="scientific">Secundilactobacillus oryzae JCM 18671</name>
    <dbReference type="NCBI Taxonomy" id="1291743"/>
    <lineage>
        <taxon>Bacteria</taxon>
        <taxon>Bacillati</taxon>
        <taxon>Bacillota</taxon>
        <taxon>Bacilli</taxon>
        <taxon>Lactobacillales</taxon>
        <taxon>Lactobacillaceae</taxon>
        <taxon>Secundilactobacillus</taxon>
    </lineage>
</organism>
<keyword evidence="3 5" id="KW-0347">Helicase</keyword>
<dbReference type="PROSITE" id="PS51198">
    <property type="entry name" value="UVRD_HELICASE_ATP_BIND"/>
    <property type="match status" value="1"/>
</dbReference>
<evidence type="ECO:0000259" key="6">
    <source>
        <dbReference type="PROSITE" id="PS51198"/>
    </source>
</evidence>
<reference evidence="7" key="1">
    <citation type="journal article" date="2014" name="Genome Announc.">
        <title>Draft Genome Sequence of Lactobacillus oryzae Strain SG293T.</title>
        <authorList>
            <person name="Tanizawa Y."/>
            <person name="Fujisawa T."/>
            <person name="Mochizuki T."/>
            <person name="Kaminuma E."/>
            <person name="Nakamura Y."/>
            <person name="Tohno M."/>
        </authorList>
    </citation>
    <scope>NUCLEOTIDE SEQUENCE [LARGE SCALE GENOMIC DNA]</scope>
    <source>
        <strain evidence="7">SG293</strain>
    </source>
</reference>